<keyword evidence="10" id="KW-0378">Hydrolase</keyword>
<comment type="similarity">
    <text evidence="3">In the C-terminal section; belongs to the transpeptidase family.</text>
</comment>
<dbReference type="InterPro" id="IPR050396">
    <property type="entry name" value="Glycosyltr_51/Transpeptidase"/>
</dbReference>
<dbReference type="AlphaFoldDB" id="A0A0C1QWE4"/>
<gene>
    <name evidence="23" type="ORF">SE37_07290</name>
</gene>
<feature type="chain" id="PRO_5002137720" evidence="20">
    <location>
        <begin position="23"/>
        <end position="662"/>
    </location>
</feature>
<keyword evidence="7" id="KW-0328">Glycosyltransferase</keyword>
<proteinExistence type="inferred from homology"/>
<reference evidence="23 24" key="1">
    <citation type="submission" date="2015-01" db="EMBL/GenBank/DDBJ databases">
        <title>Genome sequence of the anaerobic bacterium Geobacter soli GSS01, a dissimilatory Fe(III) reducer from soil.</title>
        <authorList>
            <person name="Yang G."/>
            <person name="Zhou S."/>
        </authorList>
    </citation>
    <scope>NUCLEOTIDE SEQUENCE [LARGE SCALE GENOMIC DNA]</scope>
    <source>
        <strain evidence="23 24">GSS01</strain>
    </source>
</reference>
<evidence type="ECO:0000256" key="7">
    <source>
        <dbReference type="ARBA" id="ARBA00022676"/>
    </source>
</evidence>
<evidence type="ECO:0000256" key="20">
    <source>
        <dbReference type="SAM" id="SignalP"/>
    </source>
</evidence>
<keyword evidence="14" id="KW-0472">Membrane</keyword>
<dbReference type="GO" id="GO:0008658">
    <property type="term" value="F:penicillin binding"/>
    <property type="evidence" value="ECO:0007669"/>
    <property type="project" value="InterPro"/>
</dbReference>
<evidence type="ECO:0000313" key="24">
    <source>
        <dbReference type="Proteomes" id="UP000031433"/>
    </source>
</evidence>
<evidence type="ECO:0000256" key="19">
    <source>
        <dbReference type="SAM" id="MobiDB-lite"/>
    </source>
</evidence>
<dbReference type="InterPro" id="IPR036950">
    <property type="entry name" value="PBP_transglycosylase"/>
</dbReference>
<dbReference type="PANTHER" id="PTHR32282">
    <property type="entry name" value="BINDING PROTEIN TRANSPEPTIDASE, PUTATIVE-RELATED"/>
    <property type="match status" value="1"/>
</dbReference>
<dbReference type="SUPFAM" id="SSF53955">
    <property type="entry name" value="Lysozyme-like"/>
    <property type="match status" value="1"/>
</dbReference>
<evidence type="ECO:0000256" key="4">
    <source>
        <dbReference type="ARBA" id="ARBA00007739"/>
    </source>
</evidence>
<dbReference type="RefSeq" id="WP_039645024.1">
    <property type="nucleotide sequence ID" value="NZ_JXBL01000001.1"/>
</dbReference>
<dbReference type="GO" id="GO:0009002">
    <property type="term" value="F:serine-type D-Ala-D-Ala carboxypeptidase activity"/>
    <property type="evidence" value="ECO:0007669"/>
    <property type="project" value="UniProtKB-EC"/>
</dbReference>
<dbReference type="Proteomes" id="UP000031433">
    <property type="component" value="Unassembled WGS sequence"/>
</dbReference>
<dbReference type="EMBL" id="JXBL01000001">
    <property type="protein sequence ID" value="KIE42446.1"/>
    <property type="molecule type" value="Genomic_DNA"/>
</dbReference>
<comment type="similarity">
    <text evidence="4">In the N-terminal section; belongs to the glycosyltransferase 51 family.</text>
</comment>
<evidence type="ECO:0000256" key="6">
    <source>
        <dbReference type="ARBA" id="ARBA00022670"/>
    </source>
</evidence>
<evidence type="ECO:0000256" key="10">
    <source>
        <dbReference type="ARBA" id="ARBA00022801"/>
    </source>
</evidence>
<dbReference type="Gene3D" id="3.40.710.10">
    <property type="entry name" value="DD-peptidase/beta-lactamase superfamily"/>
    <property type="match status" value="1"/>
</dbReference>
<dbReference type="GO" id="GO:0008360">
    <property type="term" value="P:regulation of cell shape"/>
    <property type="evidence" value="ECO:0007669"/>
    <property type="project" value="UniProtKB-KW"/>
</dbReference>
<dbReference type="FunFam" id="1.10.3810.10:FF:000001">
    <property type="entry name" value="Penicillin-binding protein 1A"/>
    <property type="match status" value="1"/>
</dbReference>
<keyword evidence="13" id="KW-1133">Transmembrane helix</keyword>
<accession>A0A0C1QWE4</accession>
<dbReference type="PANTHER" id="PTHR32282:SF27">
    <property type="entry name" value="PENICILLIN-BINDING PROTEIN 1A"/>
    <property type="match status" value="1"/>
</dbReference>
<comment type="catalytic activity">
    <reaction evidence="18">
        <text>[GlcNAc-(1-&gt;4)-Mur2Ac(oyl-L-Ala-gamma-D-Glu-L-Lys-D-Ala-D-Ala)](n)-di-trans,octa-cis-undecaprenyl diphosphate + beta-D-GlcNAc-(1-&gt;4)-Mur2Ac(oyl-L-Ala-gamma-D-Glu-L-Lys-D-Ala-D-Ala)-di-trans,octa-cis-undecaprenyl diphosphate = [GlcNAc-(1-&gt;4)-Mur2Ac(oyl-L-Ala-gamma-D-Glu-L-Lys-D-Ala-D-Ala)](n+1)-di-trans,octa-cis-undecaprenyl diphosphate + di-trans,octa-cis-undecaprenyl diphosphate + H(+)</text>
        <dbReference type="Rhea" id="RHEA:23708"/>
        <dbReference type="Rhea" id="RHEA-COMP:9602"/>
        <dbReference type="Rhea" id="RHEA-COMP:9603"/>
        <dbReference type="ChEBI" id="CHEBI:15378"/>
        <dbReference type="ChEBI" id="CHEBI:58405"/>
        <dbReference type="ChEBI" id="CHEBI:60033"/>
        <dbReference type="ChEBI" id="CHEBI:78435"/>
        <dbReference type="EC" id="2.4.99.28"/>
    </reaction>
</comment>
<dbReference type="GO" id="GO:0006508">
    <property type="term" value="P:proteolysis"/>
    <property type="evidence" value="ECO:0007669"/>
    <property type="project" value="UniProtKB-KW"/>
</dbReference>
<evidence type="ECO:0000256" key="5">
    <source>
        <dbReference type="ARBA" id="ARBA00022645"/>
    </source>
</evidence>
<dbReference type="GO" id="GO:0071555">
    <property type="term" value="P:cell wall organization"/>
    <property type="evidence" value="ECO:0007669"/>
    <property type="project" value="UniProtKB-KW"/>
</dbReference>
<evidence type="ECO:0000256" key="14">
    <source>
        <dbReference type="ARBA" id="ARBA00023136"/>
    </source>
</evidence>
<keyword evidence="24" id="KW-1185">Reference proteome</keyword>
<dbReference type="InterPro" id="IPR001460">
    <property type="entry name" value="PCN-bd_Tpept"/>
</dbReference>
<dbReference type="NCBIfam" id="TIGR02074">
    <property type="entry name" value="PBP_1a_fam"/>
    <property type="match status" value="1"/>
</dbReference>
<evidence type="ECO:0000256" key="1">
    <source>
        <dbReference type="ARBA" id="ARBA00004370"/>
    </source>
</evidence>
<dbReference type="Gene3D" id="1.10.3810.10">
    <property type="entry name" value="Biosynthetic peptidoglycan transglycosylase-like"/>
    <property type="match status" value="1"/>
</dbReference>
<evidence type="ECO:0000259" key="21">
    <source>
        <dbReference type="Pfam" id="PF00905"/>
    </source>
</evidence>
<dbReference type="SUPFAM" id="SSF56601">
    <property type="entry name" value="beta-lactamase/transpeptidase-like"/>
    <property type="match status" value="1"/>
</dbReference>
<dbReference type="InterPro" id="IPR012338">
    <property type="entry name" value="Beta-lactam/transpept-like"/>
</dbReference>
<keyword evidence="16" id="KW-0961">Cell wall biogenesis/degradation</keyword>
<dbReference type="GO" id="GO:0016020">
    <property type="term" value="C:membrane"/>
    <property type="evidence" value="ECO:0007669"/>
    <property type="project" value="UniProtKB-SubCell"/>
</dbReference>
<evidence type="ECO:0000256" key="12">
    <source>
        <dbReference type="ARBA" id="ARBA00022984"/>
    </source>
</evidence>
<dbReference type="Pfam" id="PF00912">
    <property type="entry name" value="Transgly"/>
    <property type="match status" value="1"/>
</dbReference>
<keyword evidence="8" id="KW-0808">Transferase</keyword>
<evidence type="ECO:0000256" key="3">
    <source>
        <dbReference type="ARBA" id="ARBA00007090"/>
    </source>
</evidence>
<evidence type="ECO:0000256" key="16">
    <source>
        <dbReference type="ARBA" id="ARBA00023316"/>
    </source>
</evidence>
<comment type="subcellular location">
    <subcellularLocation>
        <location evidence="1">Membrane</location>
    </subcellularLocation>
</comment>
<dbReference type="Pfam" id="PF00905">
    <property type="entry name" value="Transpeptidase"/>
    <property type="match status" value="1"/>
</dbReference>
<evidence type="ECO:0000256" key="13">
    <source>
        <dbReference type="ARBA" id="ARBA00022989"/>
    </source>
</evidence>
<evidence type="ECO:0000256" key="17">
    <source>
        <dbReference type="ARBA" id="ARBA00034000"/>
    </source>
</evidence>
<evidence type="ECO:0000256" key="15">
    <source>
        <dbReference type="ARBA" id="ARBA00023268"/>
    </source>
</evidence>
<keyword evidence="12" id="KW-0573">Peptidoglycan synthesis</keyword>
<comment type="catalytic activity">
    <reaction evidence="17">
        <text>Preferential cleavage: (Ac)2-L-Lys-D-Ala-|-D-Ala. Also transpeptidation of peptidyl-alanyl moieties that are N-acyl substituents of D-alanine.</text>
        <dbReference type="EC" id="3.4.16.4"/>
    </reaction>
</comment>
<organism evidence="23 24">
    <name type="scientific">Geobacter soli</name>
    <dbReference type="NCBI Taxonomy" id="1510391"/>
    <lineage>
        <taxon>Bacteria</taxon>
        <taxon>Pseudomonadati</taxon>
        <taxon>Thermodesulfobacteriota</taxon>
        <taxon>Desulfuromonadia</taxon>
        <taxon>Geobacterales</taxon>
        <taxon>Geobacteraceae</taxon>
        <taxon>Geobacter</taxon>
    </lineage>
</organism>
<feature type="region of interest" description="Disordered" evidence="19">
    <location>
        <begin position="638"/>
        <end position="662"/>
    </location>
</feature>
<feature type="signal peptide" evidence="20">
    <location>
        <begin position="1"/>
        <end position="22"/>
    </location>
</feature>
<evidence type="ECO:0000256" key="9">
    <source>
        <dbReference type="ARBA" id="ARBA00022692"/>
    </source>
</evidence>
<evidence type="ECO:0000313" key="23">
    <source>
        <dbReference type="EMBL" id="KIE42446.1"/>
    </source>
</evidence>
<keyword evidence="9" id="KW-0812">Transmembrane</keyword>
<evidence type="ECO:0000256" key="8">
    <source>
        <dbReference type="ARBA" id="ARBA00022679"/>
    </source>
</evidence>
<dbReference type="GO" id="GO:0030288">
    <property type="term" value="C:outer membrane-bounded periplasmic space"/>
    <property type="evidence" value="ECO:0007669"/>
    <property type="project" value="TreeGrafter"/>
</dbReference>
<keyword evidence="20" id="KW-0732">Signal</keyword>
<keyword evidence="11" id="KW-0133">Cell shape</keyword>
<dbReference type="InterPro" id="IPR023346">
    <property type="entry name" value="Lysozyme-like_dom_sf"/>
</dbReference>
<comment type="pathway">
    <text evidence="2">Cell wall biogenesis; peptidoglycan biosynthesis.</text>
</comment>
<keyword evidence="15" id="KW-0511">Multifunctional enzyme</keyword>
<keyword evidence="5" id="KW-0121">Carboxypeptidase</keyword>
<feature type="domain" description="Glycosyl transferase family 51" evidence="22">
    <location>
        <begin position="53"/>
        <end position="222"/>
    </location>
</feature>
<evidence type="ECO:0000259" key="22">
    <source>
        <dbReference type="Pfam" id="PF00912"/>
    </source>
</evidence>
<evidence type="ECO:0000256" key="18">
    <source>
        <dbReference type="ARBA" id="ARBA00049902"/>
    </source>
</evidence>
<evidence type="ECO:0000256" key="11">
    <source>
        <dbReference type="ARBA" id="ARBA00022960"/>
    </source>
</evidence>
<dbReference type="GO" id="GO:0008955">
    <property type="term" value="F:peptidoglycan glycosyltransferase activity"/>
    <property type="evidence" value="ECO:0007669"/>
    <property type="project" value="UniProtKB-EC"/>
</dbReference>
<sequence length="662" mass="72162">MSKLSYCLIVLIVLTLSLTSPAGAQDAIATHPILPAGYSSIKVFDRNGRFAGRILPEKRYWVPIDRIPAFLQKAVVAVEDARFYEHGGIDVRGIARALVKDVAKGRLAEGGSTITQQLIKNKYLSGEKSIGRKLEEARLAMDYEKKYSKSQILEMYFNEIYYGRGAWGIAQAARVYFDKNPDELTEAECALLAGVPKNPGRYNPLGKAADVGRRRDVVLKRMTDLRMISARQKQKLRSQRVAVTPPDQASWYLSHIRNLLVERYGPQVIEAGGLEVTAAMDLNLQKLAEKTLRDGVKRVSPDLQGALVSLDPATGDVLAAVGGVDFAKSSYDRAFLARRQPGSAIKPLIYAAALEKGITAASVWDDTPVAYVRGANQTWKPRNYGGEQYGELSLRKALAYSNNVITVKVLETVGVPYFVEIARNLGLSLRSPNDLSLALGTDEVTLRDLVSAYTPLANGGLRAEARTVLRIYDKRRRAWTDNPPAVTPAISPAAAYVTTQMLKDVMVYGTAKSLRKFSQARPAAGKTGTTDDYRDAWFIGYTPGVVTGIWVGHDKPRPGGKGFTGGAVAAPIWERFMASALAGRPAADFARPETVVAVAVDPATGYRAAPECPEQREEFFMAGTEPVEYCPAHGGELLMPEPPGQPMPEGENQEPAATDNPM</sequence>
<protein>
    <submittedName>
        <fullName evidence="23">Penicillin-binding protein</fullName>
    </submittedName>
</protein>
<dbReference type="InterPro" id="IPR001264">
    <property type="entry name" value="Glyco_trans_51"/>
</dbReference>
<comment type="caution">
    <text evidence="23">The sequence shown here is derived from an EMBL/GenBank/DDBJ whole genome shotgun (WGS) entry which is preliminary data.</text>
</comment>
<feature type="domain" description="Penicillin-binding protein transpeptidase" evidence="21">
    <location>
        <begin position="305"/>
        <end position="577"/>
    </location>
</feature>
<dbReference type="UniPathway" id="UPA00219"/>
<evidence type="ECO:0000256" key="2">
    <source>
        <dbReference type="ARBA" id="ARBA00004752"/>
    </source>
</evidence>
<keyword evidence="6" id="KW-0645">Protease</keyword>
<name>A0A0C1QWE4_9BACT</name>
<dbReference type="GO" id="GO:0009252">
    <property type="term" value="P:peptidoglycan biosynthetic process"/>
    <property type="evidence" value="ECO:0007669"/>
    <property type="project" value="UniProtKB-UniPathway"/>
</dbReference>